<sequence>MVLEAHDDRRVLDEGVRTTGVITNVEFSTGGRQKEYKELTVSFLTEDRRVYAKGARERYYEHIDGSKSTVSDEMHGEKRVVFYDRSDPSKSVIEGEPQSFTAGYLVILLSVGFGASFIWTGGGGLRRKQA</sequence>
<evidence type="ECO:0000313" key="2">
    <source>
        <dbReference type="EMBL" id="WZP17526.1"/>
    </source>
</evidence>
<name>A0ABZ3A0P1_9MICC</name>
<dbReference type="RefSeq" id="WP_342025122.1">
    <property type="nucleotide sequence ID" value="NZ_CP151657.1"/>
</dbReference>
<evidence type="ECO:0000256" key="1">
    <source>
        <dbReference type="SAM" id="Phobius"/>
    </source>
</evidence>
<evidence type="ECO:0000313" key="3">
    <source>
        <dbReference type="Proteomes" id="UP001448858"/>
    </source>
</evidence>
<protein>
    <submittedName>
        <fullName evidence="2">DUF3592 domain-containing protein</fullName>
    </submittedName>
</protein>
<organism evidence="2 3">
    <name type="scientific">Arthrobacter citreus</name>
    <dbReference type="NCBI Taxonomy" id="1670"/>
    <lineage>
        <taxon>Bacteria</taxon>
        <taxon>Bacillati</taxon>
        <taxon>Actinomycetota</taxon>
        <taxon>Actinomycetes</taxon>
        <taxon>Micrococcales</taxon>
        <taxon>Micrococcaceae</taxon>
        <taxon>Arthrobacter</taxon>
    </lineage>
</organism>
<gene>
    <name evidence="2" type="ORF">AAE021_08230</name>
</gene>
<keyword evidence="3" id="KW-1185">Reference proteome</keyword>
<keyword evidence="1" id="KW-1133">Transmembrane helix</keyword>
<keyword evidence="1" id="KW-0812">Transmembrane</keyword>
<accession>A0ABZ3A0P1</accession>
<keyword evidence="1" id="KW-0472">Membrane</keyword>
<proteinExistence type="predicted"/>
<feature type="transmembrane region" description="Helical" evidence="1">
    <location>
        <begin position="102"/>
        <end position="125"/>
    </location>
</feature>
<reference evidence="2 3" key="1">
    <citation type="submission" date="2024-04" db="EMBL/GenBank/DDBJ databases">
        <title>Arthrobacter sp. from Plains bison fecal sample.</title>
        <authorList>
            <person name="Ruzzini A."/>
        </authorList>
    </citation>
    <scope>NUCLEOTIDE SEQUENCE [LARGE SCALE GENOMIC DNA]</scope>
    <source>
        <strain evidence="2 3">EINP1</strain>
    </source>
</reference>
<dbReference type="EMBL" id="CP151657">
    <property type="protein sequence ID" value="WZP17526.1"/>
    <property type="molecule type" value="Genomic_DNA"/>
</dbReference>
<dbReference type="Proteomes" id="UP001448858">
    <property type="component" value="Chromosome"/>
</dbReference>